<dbReference type="Proteomes" id="UP000244005">
    <property type="component" value="Unassembled WGS sequence"/>
</dbReference>
<organism evidence="3 4">
    <name type="scientific">Marchantia polymorpha</name>
    <name type="common">Common liverwort</name>
    <name type="synonym">Marchantia aquatica</name>
    <dbReference type="NCBI Taxonomy" id="3197"/>
    <lineage>
        <taxon>Eukaryota</taxon>
        <taxon>Viridiplantae</taxon>
        <taxon>Streptophyta</taxon>
        <taxon>Embryophyta</taxon>
        <taxon>Marchantiophyta</taxon>
        <taxon>Marchantiopsida</taxon>
        <taxon>Marchantiidae</taxon>
        <taxon>Marchantiales</taxon>
        <taxon>Marchantiaceae</taxon>
        <taxon>Marchantia</taxon>
    </lineage>
</organism>
<feature type="region of interest" description="Disordered" evidence="2">
    <location>
        <begin position="45"/>
        <end position="99"/>
    </location>
</feature>
<evidence type="ECO:0000256" key="1">
    <source>
        <dbReference type="SAM" id="Coils"/>
    </source>
</evidence>
<dbReference type="OrthoDB" id="10298332at2759"/>
<keyword evidence="4" id="KW-1185">Reference proteome</keyword>
<dbReference type="PANTHER" id="PTHR33492">
    <property type="entry name" value="OSJNBA0043A12.37 PROTEIN-RELATED"/>
    <property type="match status" value="1"/>
</dbReference>
<evidence type="ECO:0008006" key="5">
    <source>
        <dbReference type="Google" id="ProtNLM"/>
    </source>
</evidence>
<dbReference type="PANTHER" id="PTHR33492:SF19">
    <property type="entry name" value="MYB-LIKE DOMAIN-CONTAINING PROTEIN"/>
    <property type="match status" value="1"/>
</dbReference>
<sequence length="179" mass="20048">MTEYQFVKEWNRKSGTFSSLTPQPKRTANLASSFDIEAEELLDSYQGNIPVDGSMRNSPSAGEMGKDSAAEEENEQAPSRGGDREHVSTARKRKRASSSALAGVVAAFQEMSAGIMRIEKENSERAKEAHEMAKDAHELEKRKFEFQQRKVEREEERADKFVGVLGQIAGAFRKMAEKM</sequence>
<gene>
    <name evidence="3" type="ORF">MARPO_0004s0008</name>
</gene>
<name>A0A2R6XRF3_MARPO</name>
<evidence type="ECO:0000256" key="2">
    <source>
        <dbReference type="SAM" id="MobiDB-lite"/>
    </source>
</evidence>
<evidence type="ECO:0000313" key="3">
    <source>
        <dbReference type="EMBL" id="PTQ48698.1"/>
    </source>
</evidence>
<accession>A0A2R6XRF3</accession>
<evidence type="ECO:0000313" key="4">
    <source>
        <dbReference type="Proteomes" id="UP000244005"/>
    </source>
</evidence>
<dbReference type="AlphaFoldDB" id="A0A2R6XRF3"/>
<reference evidence="4" key="1">
    <citation type="journal article" date="2017" name="Cell">
        <title>Insights into land plant evolution garnered from the Marchantia polymorpha genome.</title>
        <authorList>
            <person name="Bowman J.L."/>
            <person name="Kohchi T."/>
            <person name="Yamato K.T."/>
            <person name="Jenkins J."/>
            <person name="Shu S."/>
            <person name="Ishizaki K."/>
            <person name="Yamaoka S."/>
            <person name="Nishihama R."/>
            <person name="Nakamura Y."/>
            <person name="Berger F."/>
            <person name="Adam C."/>
            <person name="Aki S.S."/>
            <person name="Althoff F."/>
            <person name="Araki T."/>
            <person name="Arteaga-Vazquez M.A."/>
            <person name="Balasubrmanian S."/>
            <person name="Barry K."/>
            <person name="Bauer D."/>
            <person name="Boehm C.R."/>
            <person name="Briginshaw L."/>
            <person name="Caballero-Perez J."/>
            <person name="Catarino B."/>
            <person name="Chen F."/>
            <person name="Chiyoda S."/>
            <person name="Chovatia M."/>
            <person name="Davies K.M."/>
            <person name="Delmans M."/>
            <person name="Demura T."/>
            <person name="Dierschke T."/>
            <person name="Dolan L."/>
            <person name="Dorantes-Acosta A.E."/>
            <person name="Eklund D.M."/>
            <person name="Florent S.N."/>
            <person name="Flores-Sandoval E."/>
            <person name="Fujiyama A."/>
            <person name="Fukuzawa H."/>
            <person name="Galik B."/>
            <person name="Grimanelli D."/>
            <person name="Grimwood J."/>
            <person name="Grossniklaus U."/>
            <person name="Hamada T."/>
            <person name="Haseloff J."/>
            <person name="Hetherington A.J."/>
            <person name="Higo A."/>
            <person name="Hirakawa Y."/>
            <person name="Hundley H.N."/>
            <person name="Ikeda Y."/>
            <person name="Inoue K."/>
            <person name="Inoue S.I."/>
            <person name="Ishida S."/>
            <person name="Jia Q."/>
            <person name="Kakita M."/>
            <person name="Kanazawa T."/>
            <person name="Kawai Y."/>
            <person name="Kawashima T."/>
            <person name="Kennedy M."/>
            <person name="Kinose K."/>
            <person name="Kinoshita T."/>
            <person name="Kohara Y."/>
            <person name="Koide E."/>
            <person name="Komatsu K."/>
            <person name="Kopischke S."/>
            <person name="Kubo M."/>
            <person name="Kyozuka J."/>
            <person name="Lagercrantz U."/>
            <person name="Lin S.S."/>
            <person name="Lindquist E."/>
            <person name="Lipzen A.M."/>
            <person name="Lu C.W."/>
            <person name="De Luna E."/>
            <person name="Martienssen R.A."/>
            <person name="Minamino N."/>
            <person name="Mizutani M."/>
            <person name="Mizutani M."/>
            <person name="Mochizuki N."/>
            <person name="Monte I."/>
            <person name="Mosher R."/>
            <person name="Nagasaki H."/>
            <person name="Nakagami H."/>
            <person name="Naramoto S."/>
            <person name="Nishitani K."/>
            <person name="Ohtani M."/>
            <person name="Okamoto T."/>
            <person name="Okumura M."/>
            <person name="Phillips J."/>
            <person name="Pollak B."/>
            <person name="Reinders A."/>
            <person name="Rovekamp M."/>
            <person name="Sano R."/>
            <person name="Sawa S."/>
            <person name="Schmid M.W."/>
            <person name="Shirakawa M."/>
            <person name="Solano R."/>
            <person name="Spunde A."/>
            <person name="Suetsugu N."/>
            <person name="Sugano S."/>
            <person name="Sugiyama A."/>
            <person name="Sun R."/>
            <person name="Suzuki Y."/>
            <person name="Takenaka M."/>
            <person name="Takezawa D."/>
            <person name="Tomogane H."/>
            <person name="Tsuzuki M."/>
            <person name="Ueda T."/>
            <person name="Umeda M."/>
            <person name="Ward J.M."/>
            <person name="Watanabe Y."/>
            <person name="Yazaki K."/>
            <person name="Yokoyama R."/>
            <person name="Yoshitake Y."/>
            <person name="Yotsui I."/>
            <person name="Zachgo S."/>
            <person name="Schmutz J."/>
        </authorList>
    </citation>
    <scope>NUCLEOTIDE SEQUENCE [LARGE SCALE GENOMIC DNA]</scope>
    <source>
        <strain evidence="4">Tak-1</strain>
    </source>
</reference>
<proteinExistence type="predicted"/>
<dbReference type="EMBL" id="KZ772676">
    <property type="protein sequence ID" value="PTQ48698.1"/>
    <property type="molecule type" value="Genomic_DNA"/>
</dbReference>
<keyword evidence="1" id="KW-0175">Coiled coil</keyword>
<protein>
    <recommendedName>
        <fullName evidence="5">No apical meristem-associated C-terminal domain-containing protein</fullName>
    </recommendedName>
</protein>
<feature type="coiled-coil region" evidence="1">
    <location>
        <begin position="120"/>
        <end position="157"/>
    </location>
</feature>
<dbReference type="Gramene" id="Mp3g16630.1">
    <property type="protein sequence ID" value="Mp3g16630.1.cds1"/>
    <property type="gene ID" value="Mp3g16630"/>
</dbReference>